<organism evidence="2 3">
    <name type="scientific">Ditylenchus dipsaci</name>
    <dbReference type="NCBI Taxonomy" id="166011"/>
    <lineage>
        <taxon>Eukaryota</taxon>
        <taxon>Metazoa</taxon>
        <taxon>Ecdysozoa</taxon>
        <taxon>Nematoda</taxon>
        <taxon>Chromadorea</taxon>
        <taxon>Rhabditida</taxon>
        <taxon>Tylenchina</taxon>
        <taxon>Tylenchomorpha</taxon>
        <taxon>Sphaerularioidea</taxon>
        <taxon>Anguinidae</taxon>
        <taxon>Anguininae</taxon>
        <taxon>Ditylenchus</taxon>
    </lineage>
</organism>
<evidence type="ECO:0000313" key="2">
    <source>
        <dbReference type="Proteomes" id="UP000887574"/>
    </source>
</evidence>
<keyword evidence="1" id="KW-0812">Transmembrane</keyword>
<keyword evidence="1" id="KW-1133">Transmembrane helix</keyword>
<proteinExistence type="predicted"/>
<evidence type="ECO:0000313" key="3">
    <source>
        <dbReference type="WBParaSite" id="jg2706"/>
    </source>
</evidence>
<feature type="transmembrane region" description="Helical" evidence="1">
    <location>
        <begin position="6"/>
        <end position="25"/>
    </location>
</feature>
<reference evidence="3" key="1">
    <citation type="submission" date="2022-11" db="UniProtKB">
        <authorList>
            <consortium name="WormBaseParasite"/>
        </authorList>
    </citation>
    <scope>IDENTIFICATION</scope>
</reference>
<accession>A0A915E610</accession>
<name>A0A915E610_9BILA</name>
<keyword evidence="1" id="KW-0472">Membrane</keyword>
<dbReference type="WBParaSite" id="jg2706">
    <property type="protein sequence ID" value="jg2706"/>
    <property type="gene ID" value="jg2706"/>
</dbReference>
<dbReference type="Proteomes" id="UP000887574">
    <property type="component" value="Unplaced"/>
</dbReference>
<feature type="transmembrane region" description="Helical" evidence="1">
    <location>
        <begin position="101"/>
        <end position="123"/>
    </location>
</feature>
<keyword evidence="2" id="KW-1185">Reference proteome</keyword>
<protein>
    <submittedName>
        <fullName evidence="3">Uncharacterized protein</fullName>
    </submittedName>
</protein>
<sequence length="165" mass="19049">MLLFGVSMEIIAVMFFLFLHNWSLWNRKRIRGFKFYQSRQNISTVSKNYPLFVKFQIEKTVQMTSLFLPIVLVKCFMQLLSNASAFTANTIGPNNTPDVQMIIYELVNVSYLQSFTTSILLLVGSGQLRRAFGCSAKKLNKVASKLKEIGDQDEHFDRLKVMFEK</sequence>
<evidence type="ECO:0000256" key="1">
    <source>
        <dbReference type="SAM" id="Phobius"/>
    </source>
</evidence>
<feature type="transmembrane region" description="Helical" evidence="1">
    <location>
        <begin position="63"/>
        <end position="81"/>
    </location>
</feature>
<dbReference type="AlphaFoldDB" id="A0A915E610"/>